<dbReference type="Pfam" id="PF08281">
    <property type="entry name" value="Sigma70_r4_2"/>
    <property type="match status" value="1"/>
</dbReference>
<dbReference type="SUPFAM" id="SSF88659">
    <property type="entry name" value="Sigma3 and sigma4 domains of RNA polymerase sigma factors"/>
    <property type="match status" value="1"/>
</dbReference>
<evidence type="ECO:0000256" key="1">
    <source>
        <dbReference type="SAM" id="MobiDB-lite"/>
    </source>
</evidence>
<dbReference type="GO" id="GO:0006352">
    <property type="term" value="P:DNA-templated transcription initiation"/>
    <property type="evidence" value="ECO:0007669"/>
    <property type="project" value="InterPro"/>
</dbReference>
<feature type="region of interest" description="Disordered" evidence="1">
    <location>
        <begin position="47"/>
        <end position="69"/>
    </location>
</feature>
<dbReference type="InterPro" id="IPR013249">
    <property type="entry name" value="RNA_pol_sigma70_r4_t2"/>
</dbReference>
<dbReference type="AlphaFoldDB" id="A0A9X4AT70"/>
<protein>
    <recommendedName>
        <fullName evidence="2">RNA polymerase sigma factor 70 region 4 type 2 domain-containing protein</fullName>
    </recommendedName>
</protein>
<comment type="caution">
    <text evidence="3">The sequence shown here is derived from an EMBL/GenBank/DDBJ whole genome shotgun (WGS) entry which is preliminary data.</text>
</comment>
<dbReference type="InterPro" id="IPR036388">
    <property type="entry name" value="WH-like_DNA-bd_sf"/>
</dbReference>
<dbReference type="GO" id="GO:0016987">
    <property type="term" value="F:sigma factor activity"/>
    <property type="evidence" value="ECO:0007669"/>
    <property type="project" value="InterPro"/>
</dbReference>
<dbReference type="InterPro" id="IPR013324">
    <property type="entry name" value="RNA_pol_sigma_r3/r4-like"/>
</dbReference>
<sequence>MLKTLSPEQLAVLVLVDLAECSCSEAAELLGIPLGTVKSRLLAARTNMQRARRVPPSRETKEGRAARGA</sequence>
<dbReference type="GO" id="GO:0003677">
    <property type="term" value="F:DNA binding"/>
    <property type="evidence" value="ECO:0007669"/>
    <property type="project" value="InterPro"/>
</dbReference>
<dbReference type="Gene3D" id="1.10.10.10">
    <property type="entry name" value="Winged helix-like DNA-binding domain superfamily/Winged helix DNA-binding domain"/>
    <property type="match status" value="1"/>
</dbReference>
<name>A0A9X4AT70_9BACT</name>
<organism evidence="3 5">
    <name type="scientific">Polyangium jinanense</name>
    <dbReference type="NCBI Taxonomy" id="2829994"/>
    <lineage>
        <taxon>Bacteria</taxon>
        <taxon>Pseudomonadati</taxon>
        <taxon>Myxococcota</taxon>
        <taxon>Polyangia</taxon>
        <taxon>Polyangiales</taxon>
        <taxon>Polyangiaceae</taxon>
        <taxon>Polyangium</taxon>
    </lineage>
</organism>
<reference evidence="3 5" key="1">
    <citation type="submission" date="2021-04" db="EMBL/GenBank/DDBJ databases">
        <title>Genome analysis of Polyangium sp.</title>
        <authorList>
            <person name="Li Y."/>
            <person name="Wang J."/>
        </authorList>
    </citation>
    <scope>NUCLEOTIDE SEQUENCE [LARGE SCALE GENOMIC DNA]</scope>
    <source>
        <strain evidence="3 5">SDU14</strain>
    </source>
</reference>
<dbReference type="EMBL" id="JAGTJJ010000026">
    <property type="protein sequence ID" value="MDC3985179.1"/>
    <property type="molecule type" value="Genomic_DNA"/>
</dbReference>
<keyword evidence="5" id="KW-1185">Reference proteome</keyword>
<evidence type="ECO:0000313" key="5">
    <source>
        <dbReference type="Proteomes" id="UP001151081"/>
    </source>
</evidence>
<dbReference type="RefSeq" id="WP_272421058.1">
    <property type="nucleotide sequence ID" value="NZ_JAGTJJ010000012.1"/>
</dbReference>
<evidence type="ECO:0000259" key="2">
    <source>
        <dbReference type="Pfam" id="PF08281"/>
    </source>
</evidence>
<accession>A0A9X4AT70</accession>
<feature type="domain" description="RNA polymerase sigma factor 70 region 4 type 2" evidence="2">
    <location>
        <begin position="1"/>
        <end position="47"/>
    </location>
</feature>
<feature type="compositionally biased region" description="Basic and acidic residues" evidence="1">
    <location>
        <begin position="56"/>
        <end position="69"/>
    </location>
</feature>
<evidence type="ECO:0000313" key="3">
    <source>
        <dbReference type="EMBL" id="MDC3983241.1"/>
    </source>
</evidence>
<dbReference type="Proteomes" id="UP001151081">
    <property type="component" value="Unassembled WGS sequence"/>
</dbReference>
<dbReference type="EMBL" id="JAGTJJ010000012">
    <property type="protein sequence ID" value="MDC3983241.1"/>
    <property type="molecule type" value="Genomic_DNA"/>
</dbReference>
<gene>
    <name evidence="3" type="ORF">KEG57_22200</name>
    <name evidence="4" type="ORF">KEG57_32175</name>
</gene>
<proteinExistence type="predicted"/>
<evidence type="ECO:0000313" key="4">
    <source>
        <dbReference type="EMBL" id="MDC3985179.1"/>
    </source>
</evidence>